<gene>
    <name evidence="2" type="ORF">FSP39_023952</name>
</gene>
<keyword evidence="1" id="KW-1133">Transmembrane helix</keyword>
<evidence type="ECO:0000313" key="3">
    <source>
        <dbReference type="Proteomes" id="UP001186944"/>
    </source>
</evidence>
<keyword evidence="1" id="KW-0812">Transmembrane</keyword>
<dbReference type="Proteomes" id="UP001186944">
    <property type="component" value="Unassembled WGS sequence"/>
</dbReference>
<evidence type="ECO:0000313" key="2">
    <source>
        <dbReference type="EMBL" id="KAK3091951.1"/>
    </source>
</evidence>
<reference evidence="2" key="1">
    <citation type="submission" date="2019-08" db="EMBL/GenBank/DDBJ databases">
        <title>The improved chromosome-level genome for the pearl oyster Pinctada fucata martensii using PacBio sequencing and Hi-C.</title>
        <authorList>
            <person name="Zheng Z."/>
        </authorList>
    </citation>
    <scope>NUCLEOTIDE SEQUENCE</scope>
    <source>
        <strain evidence="2">ZZ-2019</strain>
        <tissue evidence="2">Adductor muscle</tissue>
    </source>
</reference>
<dbReference type="EMBL" id="VSWD01000010">
    <property type="protein sequence ID" value="KAK3091951.1"/>
    <property type="molecule type" value="Genomic_DNA"/>
</dbReference>
<feature type="transmembrane region" description="Helical" evidence="1">
    <location>
        <begin position="626"/>
        <end position="649"/>
    </location>
</feature>
<feature type="transmembrane region" description="Helical" evidence="1">
    <location>
        <begin position="576"/>
        <end position="595"/>
    </location>
</feature>
<proteinExistence type="predicted"/>
<evidence type="ECO:0000256" key="1">
    <source>
        <dbReference type="SAM" id="Phobius"/>
    </source>
</evidence>
<dbReference type="AlphaFoldDB" id="A0AA88Y9F2"/>
<keyword evidence="1" id="KW-0472">Membrane</keyword>
<comment type="caution">
    <text evidence="2">The sequence shown here is derived from an EMBL/GenBank/DDBJ whole genome shotgun (WGS) entry which is preliminary data.</text>
</comment>
<dbReference type="InterPro" id="IPR057435">
    <property type="entry name" value="Lips"/>
</dbReference>
<keyword evidence="3" id="KW-1185">Reference proteome</keyword>
<name>A0AA88Y9F2_PINIB</name>
<sequence>MTPDGGLKKLTEKQLQSVWDNGEFDVDSINFPGQYHRWRLTQLLQKGSKRARDTMLKDISLSLRLLIITARNRFISHFFSLSQSLTGWAKGLWKLLDILIGLPSTSPGDLHSKIQDEHMRYLVAELNTKPHMKKELDTFCRYVKEMCEKLQEETGQTTALKPPPIPYLYQTPKGQEIDLRLFNKDLINNCLPILSSILDRGARGWHVQYRQKLIRELQAIIHLHVSFQRVNVAIMDEYLDRVFGAITSNTELENLQPGIGKLLVDQAKSVIAMKKAVKNVQSKMASHKENLLSHLKTSYPVRSRIDAWTNEQIRAFENEFILRNLWSAHEEAISLCEEQGLMQAVYFLRRDLTFIKERETILIKELSKVRIPNRRYTFSTHIWLPRNYIVTKTTGSKKEVIPTVIRKLPPTQSPHDVDSYTLDRSYVRMTSSRYPFWRWWNYLQRSWKWTWNCMFFFGVVVPWCSPVSLRALLFIRPFFPDLALSKVDGSLYPSEMSKTETFISRLVKLWSHVRKSRQDFEAAPDRGFLGKSLTRHFNRFWNYVIKGSVGSVAICLFFPALCVLSSTASLTLAITAPAWVPVMTLFTQLFFFLVFDFDSPEDSNKISILFEALIWRILIQGCIQPIAAMLTGCIVCPLGALGTSLFGLICRTGRGLWDTIMFYTVIKSRGRVPINDGFIARRIAGPGLAADYFFQIRPEQAIAALECRLELDELEAWRNQLTKQIELPKEKYNKKTENAFLGMDIFLNQESLLAVDAFSRYGIMISPHFCSVYS</sequence>
<dbReference type="PANTHER" id="PTHR37686:SF1">
    <property type="entry name" value="LD36006P"/>
    <property type="match status" value="1"/>
</dbReference>
<dbReference type="Pfam" id="PF25228">
    <property type="entry name" value="Lips"/>
    <property type="match status" value="1"/>
</dbReference>
<protein>
    <submittedName>
        <fullName evidence="2">Uncharacterized protein</fullName>
    </submittedName>
</protein>
<feature type="transmembrane region" description="Helical" evidence="1">
    <location>
        <begin position="540"/>
        <end position="564"/>
    </location>
</feature>
<accession>A0AA88Y9F2</accession>
<dbReference type="PANTHER" id="PTHR37686">
    <property type="entry name" value="LD36006P"/>
    <property type="match status" value="1"/>
</dbReference>
<organism evidence="2 3">
    <name type="scientific">Pinctada imbricata</name>
    <name type="common">Atlantic pearl-oyster</name>
    <name type="synonym">Pinctada martensii</name>
    <dbReference type="NCBI Taxonomy" id="66713"/>
    <lineage>
        <taxon>Eukaryota</taxon>
        <taxon>Metazoa</taxon>
        <taxon>Spiralia</taxon>
        <taxon>Lophotrochozoa</taxon>
        <taxon>Mollusca</taxon>
        <taxon>Bivalvia</taxon>
        <taxon>Autobranchia</taxon>
        <taxon>Pteriomorphia</taxon>
        <taxon>Pterioida</taxon>
        <taxon>Pterioidea</taxon>
        <taxon>Pteriidae</taxon>
        <taxon>Pinctada</taxon>
    </lineage>
</organism>